<evidence type="ECO:0000256" key="7">
    <source>
        <dbReference type="ARBA" id="ARBA00023295"/>
    </source>
</evidence>
<comment type="caution">
    <text evidence="12">The sequence shown here is derived from an EMBL/GenBank/DDBJ whole genome shotgun (WGS) entry which is preliminary data.</text>
</comment>
<keyword evidence="5 9" id="KW-0378">Hydrolase</keyword>
<dbReference type="AlphaFoldDB" id="A0A258HKD5"/>
<evidence type="ECO:0000256" key="3">
    <source>
        <dbReference type="ARBA" id="ARBA00022651"/>
    </source>
</evidence>
<evidence type="ECO:0000256" key="2">
    <source>
        <dbReference type="ARBA" id="ARBA00007495"/>
    </source>
</evidence>
<evidence type="ECO:0000313" key="13">
    <source>
        <dbReference type="Proteomes" id="UP000216147"/>
    </source>
</evidence>
<evidence type="ECO:0000256" key="9">
    <source>
        <dbReference type="RuleBase" id="RU361174"/>
    </source>
</evidence>
<keyword evidence="8 9" id="KW-0624">Polysaccharide degradation</keyword>
<comment type="catalytic activity">
    <reaction evidence="1 9">
        <text>Endohydrolysis of (1-&gt;4)-beta-D-xylosidic linkages in xylans.</text>
        <dbReference type="EC" id="3.2.1.8"/>
    </reaction>
</comment>
<dbReference type="InterPro" id="IPR001000">
    <property type="entry name" value="GH10_dom"/>
</dbReference>
<dbReference type="InterPro" id="IPR017853">
    <property type="entry name" value="GH"/>
</dbReference>
<dbReference type="Gene3D" id="3.20.20.80">
    <property type="entry name" value="Glycosidases"/>
    <property type="match status" value="1"/>
</dbReference>
<feature type="chain" id="PRO_5013169625" description="Beta-xylanase" evidence="10">
    <location>
        <begin position="22"/>
        <end position="351"/>
    </location>
</feature>
<feature type="domain" description="GH10" evidence="11">
    <location>
        <begin position="21"/>
        <end position="347"/>
    </location>
</feature>
<proteinExistence type="inferred from homology"/>
<dbReference type="PROSITE" id="PS51257">
    <property type="entry name" value="PROKAR_LIPOPROTEIN"/>
    <property type="match status" value="1"/>
</dbReference>
<gene>
    <name evidence="12" type="ORF">B7Y86_06580</name>
</gene>
<dbReference type="GO" id="GO:0031176">
    <property type="term" value="F:endo-1,4-beta-xylanase activity"/>
    <property type="evidence" value="ECO:0007669"/>
    <property type="project" value="UniProtKB-EC"/>
</dbReference>
<evidence type="ECO:0000256" key="6">
    <source>
        <dbReference type="ARBA" id="ARBA00023277"/>
    </source>
</evidence>
<dbReference type="PANTHER" id="PTHR31490">
    <property type="entry name" value="GLYCOSYL HYDROLASE"/>
    <property type="match status" value="1"/>
</dbReference>
<evidence type="ECO:0000256" key="5">
    <source>
        <dbReference type="ARBA" id="ARBA00022801"/>
    </source>
</evidence>
<feature type="signal peptide" evidence="10">
    <location>
        <begin position="1"/>
        <end position="21"/>
    </location>
</feature>
<dbReference type="InterPro" id="IPR044846">
    <property type="entry name" value="GH10"/>
</dbReference>
<evidence type="ECO:0000256" key="10">
    <source>
        <dbReference type="SAM" id="SignalP"/>
    </source>
</evidence>
<evidence type="ECO:0000256" key="1">
    <source>
        <dbReference type="ARBA" id="ARBA00000681"/>
    </source>
</evidence>
<dbReference type="InterPro" id="IPR006311">
    <property type="entry name" value="TAT_signal"/>
</dbReference>
<dbReference type="SUPFAM" id="SSF51445">
    <property type="entry name" value="(Trans)glycosidases"/>
    <property type="match status" value="1"/>
</dbReference>
<dbReference type="PANTHER" id="PTHR31490:SF88">
    <property type="entry name" value="BETA-XYLANASE"/>
    <property type="match status" value="1"/>
</dbReference>
<keyword evidence="4 10" id="KW-0732">Signal</keyword>
<evidence type="ECO:0000256" key="4">
    <source>
        <dbReference type="ARBA" id="ARBA00022729"/>
    </source>
</evidence>
<evidence type="ECO:0000256" key="8">
    <source>
        <dbReference type="ARBA" id="ARBA00023326"/>
    </source>
</evidence>
<accession>A0A258HKD5</accession>
<sequence length="351" mass="39006">MIDRRALLASALALAACEKNAAAAPAVAAAPLKSMAPFPVGTSAMTGQFEDRAWVDLCLTHVSQLTPEWEMKMEYILSETGEYRWDAPDRIAEFCTTHGLRLFGTTLIWYSQDSAFFRSLDPQRFRTEYDRYIQTVARRYRGRATGWDVVNEAVAEDGNGLRTCLWSEALGQDGYIARAFEQAKLADPDAVLFLNDYNLENLPTKGATFLRLVERLLKAGVPIGGIGTQSHLDIEIPAGQTAAFFREAARFGLPIHVSELDASLRSEGRIDTRSRRQKIEQQTARVAELTSAFMDLPPAQRFAFTVWGLRDTDSWLRRDARDDGKDSPLLFDAAGRANPMFGAVAEAMRAG</sequence>
<reference evidence="12 13" key="1">
    <citation type="submission" date="2017-03" db="EMBL/GenBank/DDBJ databases">
        <title>Lifting the veil on microbial sulfur biogeochemistry in mining wastewaters.</title>
        <authorList>
            <person name="Kantor R.S."/>
            <person name="Colenbrander Nelson T."/>
            <person name="Marshall S."/>
            <person name="Bennett D."/>
            <person name="Apte S."/>
            <person name="Camacho D."/>
            <person name="Thomas B.C."/>
            <person name="Warren L.A."/>
            <person name="Banfield J.F."/>
        </authorList>
    </citation>
    <scope>NUCLEOTIDE SEQUENCE [LARGE SCALE GENOMIC DNA]</scope>
    <source>
        <strain evidence="12">32-68-21</strain>
    </source>
</reference>
<keyword evidence="7 9" id="KW-0326">Glycosidase</keyword>
<organism evidence="12 13">
    <name type="scientific">Brevundimonas subvibrioides</name>
    <dbReference type="NCBI Taxonomy" id="74313"/>
    <lineage>
        <taxon>Bacteria</taxon>
        <taxon>Pseudomonadati</taxon>
        <taxon>Pseudomonadota</taxon>
        <taxon>Alphaproteobacteria</taxon>
        <taxon>Caulobacterales</taxon>
        <taxon>Caulobacteraceae</taxon>
        <taxon>Brevundimonas</taxon>
    </lineage>
</organism>
<keyword evidence="6 9" id="KW-0119">Carbohydrate metabolism</keyword>
<protein>
    <recommendedName>
        <fullName evidence="9">Beta-xylanase</fullName>
        <ecNumber evidence="9">3.2.1.8</ecNumber>
    </recommendedName>
</protein>
<dbReference type="PRINTS" id="PR00134">
    <property type="entry name" value="GLHYDRLASE10"/>
</dbReference>
<dbReference type="SMART" id="SM00633">
    <property type="entry name" value="Glyco_10"/>
    <property type="match status" value="1"/>
</dbReference>
<dbReference type="EC" id="3.2.1.8" evidence="9"/>
<keyword evidence="3 12" id="KW-0858">Xylan degradation</keyword>
<dbReference type="PROSITE" id="PS51760">
    <property type="entry name" value="GH10_2"/>
    <property type="match status" value="1"/>
</dbReference>
<comment type="similarity">
    <text evidence="2 9">Belongs to the glycosyl hydrolase 10 (cellulase F) family.</text>
</comment>
<name>A0A258HKD5_9CAUL</name>
<evidence type="ECO:0000313" key="12">
    <source>
        <dbReference type="EMBL" id="OYX57366.1"/>
    </source>
</evidence>
<dbReference type="GO" id="GO:0045493">
    <property type="term" value="P:xylan catabolic process"/>
    <property type="evidence" value="ECO:0007669"/>
    <property type="project" value="UniProtKB-KW"/>
</dbReference>
<dbReference type="EMBL" id="NCEQ01000006">
    <property type="protein sequence ID" value="OYX57366.1"/>
    <property type="molecule type" value="Genomic_DNA"/>
</dbReference>
<dbReference type="PROSITE" id="PS51318">
    <property type="entry name" value="TAT"/>
    <property type="match status" value="1"/>
</dbReference>
<evidence type="ECO:0000259" key="11">
    <source>
        <dbReference type="PROSITE" id="PS51760"/>
    </source>
</evidence>
<dbReference type="Proteomes" id="UP000216147">
    <property type="component" value="Unassembled WGS sequence"/>
</dbReference>
<dbReference type="Pfam" id="PF00331">
    <property type="entry name" value="Glyco_hydro_10"/>
    <property type="match status" value="1"/>
</dbReference>